<feature type="region of interest" description="Disordered" evidence="1">
    <location>
        <begin position="74"/>
        <end position="107"/>
    </location>
</feature>
<gene>
    <name evidence="3" type="ORF">HY3_10715</name>
</gene>
<dbReference type="Proteomes" id="UP000249123">
    <property type="component" value="Unassembled WGS sequence"/>
</dbReference>
<comment type="caution">
    <text evidence="3">The sequence shown here is derived from an EMBL/GenBank/DDBJ whole genome shotgun (WGS) entry which is preliminary data.</text>
</comment>
<keyword evidence="4" id="KW-1185">Reference proteome</keyword>
<evidence type="ECO:0000313" key="3">
    <source>
        <dbReference type="EMBL" id="RAN34607.1"/>
    </source>
</evidence>
<dbReference type="AlphaFoldDB" id="A0A062TV31"/>
<feature type="region of interest" description="Disordered" evidence="1">
    <location>
        <begin position="1"/>
        <end position="21"/>
    </location>
</feature>
<evidence type="ECO:0000256" key="1">
    <source>
        <dbReference type="SAM" id="MobiDB-lite"/>
    </source>
</evidence>
<accession>A0A062TV31</accession>
<feature type="transmembrane region" description="Helical" evidence="2">
    <location>
        <begin position="32"/>
        <end position="52"/>
    </location>
</feature>
<evidence type="ECO:0000256" key="2">
    <source>
        <dbReference type="SAM" id="Phobius"/>
    </source>
</evidence>
<keyword evidence="2" id="KW-0472">Membrane</keyword>
<protein>
    <submittedName>
        <fullName evidence="3">Uncharacterized protein</fullName>
    </submittedName>
</protein>
<dbReference type="EMBL" id="AWFB01000010">
    <property type="protein sequence ID" value="RAN34607.1"/>
    <property type="molecule type" value="Genomic_DNA"/>
</dbReference>
<accession>A0A328K1E7</accession>
<dbReference type="RefSeq" id="WP_034825184.1">
    <property type="nucleotide sequence ID" value="NZ_AWFA01000010.1"/>
</dbReference>
<keyword evidence="2" id="KW-0812">Transmembrane</keyword>
<dbReference type="OrthoDB" id="7620058at2"/>
<keyword evidence="2" id="KW-1133">Transmembrane helix</keyword>
<organism evidence="3 4">
    <name type="scientific">Hyphomonas pacifica</name>
    <dbReference type="NCBI Taxonomy" id="1280941"/>
    <lineage>
        <taxon>Bacteria</taxon>
        <taxon>Pseudomonadati</taxon>
        <taxon>Pseudomonadota</taxon>
        <taxon>Alphaproteobacteria</taxon>
        <taxon>Hyphomonadales</taxon>
        <taxon>Hyphomonadaceae</taxon>
        <taxon>Hyphomonas</taxon>
    </lineage>
</organism>
<evidence type="ECO:0000313" key="4">
    <source>
        <dbReference type="Proteomes" id="UP000249123"/>
    </source>
</evidence>
<dbReference type="STRING" id="1280941.HY2_10530"/>
<sequence length="107" mass="11840">MTEPDNKYEGQFTAPYTPSAEEQLARRSRNRVLGFALATFVILVGVVTFIRLSSSDLSKSGFYYNFKDKAADEEMELPPGMDPDQAAPPPSLTPIEPEADEPRGEDL</sequence>
<reference evidence="3 4" key="1">
    <citation type="submission" date="2013-04" db="EMBL/GenBank/DDBJ databases">
        <title>Hyphomonas sp. T24B3 Genome Sequencing.</title>
        <authorList>
            <person name="Lai Q."/>
            <person name="Shao Z."/>
        </authorList>
    </citation>
    <scope>NUCLEOTIDE SEQUENCE [LARGE SCALE GENOMIC DNA]</scope>
    <source>
        <strain evidence="3 4">T24B3</strain>
    </source>
</reference>
<proteinExistence type="predicted"/>
<name>A0A062TV31_9PROT</name>